<dbReference type="EMBL" id="JAASRM010000001">
    <property type="protein sequence ID" value="NIK89979.1"/>
    <property type="molecule type" value="Genomic_DNA"/>
</dbReference>
<dbReference type="InterPro" id="IPR020555">
    <property type="entry name" value="MECDP_synthase_CS"/>
</dbReference>
<dbReference type="Gene3D" id="3.30.1330.50">
    <property type="entry name" value="2-C-methyl-D-erythritol 2,4-cyclodiphosphate synthase"/>
    <property type="match status" value="1"/>
</dbReference>
<feature type="binding site" evidence="14">
    <location>
        <begin position="236"/>
        <end position="238"/>
    </location>
    <ligand>
        <name>4-CDP-2-C-methyl-D-erythritol 2-phosphate</name>
        <dbReference type="ChEBI" id="CHEBI:57919"/>
    </ligand>
</feature>
<dbReference type="InterPro" id="IPR001228">
    <property type="entry name" value="IspD"/>
</dbReference>
<dbReference type="CDD" id="cd02516">
    <property type="entry name" value="CDP-ME_synthetase"/>
    <property type="match status" value="1"/>
</dbReference>
<dbReference type="PROSITE" id="PS01295">
    <property type="entry name" value="ISPD"/>
    <property type="match status" value="1"/>
</dbReference>
<dbReference type="EC" id="4.6.1.12" evidence="14"/>
<accession>A0A846N390</accession>
<comment type="caution">
    <text evidence="16">The sequence shown here is derived from an EMBL/GenBank/DDBJ whole genome shotgun (WGS) entry which is preliminary data.</text>
</comment>
<feature type="binding site" evidence="14">
    <location>
        <position position="236"/>
    </location>
    <ligand>
        <name>a divalent metal cation</name>
        <dbReference type="ChEBI" id="CHEBI:60240"/>
    </ligand>
</feature>
<keyword evidence="13 14" id="KW-0511">Multifunctional enzyme</keyword>
<evidence type="ECO:0000256" key="10">
    <source>
        <dbReference type="ARBA" id="ARBA00022723"/>
    </source>
</evidence>
<evidence type="ECO:0000256" key="6">
    <source>
        <dbReference type="ARBA" id="ARBA00008480"/>
    </source>
</evidence>
<dbReference type="GO" id="GO:0019288">
    <property type="term" value="P:isopentenyl diphosphate biosynthetic process, methylerythritol 4-phosphate pathway"/>
    <property type="evidence" value="ECO:0007669"/>
    <property type="project" value="UniProtKB-UniRule"/>
</dbReference>
<feature type="binding site" evidence="14">
    <location>
        <position position="238"/>
    </location>
    <ligand>
        <name>a divalent metal cation</name>
        <dbReference type="ChEBI" id="CHEBI:60240"/>
    </ligand>
</feature>
<feature type="binding site" evidence="14">
    <location>
        <begin position="284"/>
        <end position="286"/>
    </location>
    <ligand>
        <name>4-CDP-2-C-methyl-D-erythritol 2-phosphate</name>
        <dbReference type="ChEBI" id="CHEBI:57919"/>
    </ligand>
</feature>
<keyword evidence="17" id="KW-1185">Reference proteome</keyword>
<feature type="binding site" evidence="14">
    <location>
        <position position="367"/>
    </location>
    <ligand>
        <name>4-CDP-2-C-methyl-D-erythritol 2-phosphate</name>
        <dbReference type="ChEBI" id="CHEBI:57919"/>
    </ligand>
</feature>
<organism evidence="16 17">
    <name type="scientific">Rhizomicrobium palustre</name>
    <dbReference type="NCBI Taxonomy" id="189966"/>
    <lineage>
        <taxon>Bacteria</taxon>
        <taxon>Pseudomonadati</taxon>
        <taxon>Pseudomonadota</taxon>
        <taxon>Alphaproteobacteria</taxon>
        <taxon>Micropepsales</taxon>
        <taxon>Micropepsaceae</taxon>
        <taxon>Rhizomicrobium</taxon>
    </lineage>
</organism>
<comment type="similarity">
    <text evidence="14">In the C-terminal section; belongs to the IspF family.</text>
</comment>
<comment type="pathway">
    <text evidence="5 14">Isoprenoid biosynthesis; isopentenyl diphosphate biosynthesis via DXP pathway; isopentenyl diphosphate from 1-deoxy-D-xylulose 5-phosphate: step 2/6.</text>
</comment>
<comment type="similarity">
    <text evidence="14">In the N-terminal section; belongs to the IspD/TarI cytidylyltransferase family. IspD subfamily.</text>
</comment>
<comment type="cofactor">
    <cofactor evidence="3 14">
        <name>a divalent metal cation</name>
        <dbReference type="ChEBI" id="CHEBI:60240"/>
    </cofactor>
</comment>
<dbReference type="Pfam" id="PF02542">
    <property type="entry name" value="YgbB"/>
    <property type="match status" value="1"/>
</dbReference>
<dbReference type="HAMAP" id="MF_00107">
    <property type="entry name" value="IspF"/>
    <property type="match status" value="1"/>
</dbReference>
<dbReference type="Pfam" id="PF01128">
    <property type="entry name" value="IspD"/>
    <property type="match status" value="1"/>
</dbReference>
<dbReference type="GO" id="GO:0046872">
    <property type="term" value="F:metal ion binding"/>
    <property type="evidence" value="ECO:0007669"/>
    <property type="project" value="UniProtKB-KW"/>
</dbReference>
<evidence type="ECO:0000313" key="17">
    <source>
        <dbReference type="Proteomes" id="UP000570514"/>
    </source>
</evidence>
<sequence length="390" mass="41518">MSRLAILIVAAGKGVRAGGAVPKQYAPLAGKPILRRTLEAFARYEGALVQVMIGPEQASLFAETTAGLKLLPPQTGGATRQESVRLGLEALAAHKPDFVLIHDAARPLVSPKVVDGVISALEAGADAAVPHLAVCDTLRKEVDGQWVTVPRDGLMRAQTPQGFRFATILKAHRDFASQEVTDDMALAALAGLKIVATPGEETNMKVTTPEDFSTAEMFLKARETTLPDVRTASGYDVHKFCEGDHIWLCGLKVPHSHGLEGHSDADVGLHALTDALLGTIADGDIGSHFPPTDERWRGADSTIFLAHATSLVRDKGGVISHCDVTIICERPKVGPQREAMRAKIAEVLKMDISRVSVKATTTEGLGFTGRREGIAAQAVATVVFPPMVLK</sequence>
<evidence type="ECO:0000256" key="7">
    <source>
        <dbReference type="ARBA" id="ARBA00009789"/>
    </source>
</evidence>
<dbReference type="HAMAP" id="MF_00108">
    <property type="entry name" value="IspD"/>
    <property type="match status" value="1"/>
</dbReference>
<feature type="binding site" evidence="14">
    <location>
        <position position="370"/>
    </location>
    <ligand>
        <name>4-CDP-2-C-methyl-D-erythritol 2-phosphate</name>
        <dbReference type="ChEBI" id="CHEBI:57919"/>
    </ligand>
</feature>
<keyword evidence="11 14" id="KW-0414">Isoprene biosynthesis</keyword>
<keyword evidence="8 14" id="KW-0808">Transferase</keyword>
<feature type="binding site" evidence="14">
    <location>
        <position position="270"/>
    </location>
    <ligand>
        <name>a divalent metal cation</name>
        <dbReference type="ChEBI" id="CHEBI:60240"/>
    </ligand>
</feature>
<evidence type="ECO:0000256" key="9">
    <source>
        <dbReference type="ARBA" id="ARBA00022695"/>
    </source>
</evidence>
<feature type="region of interest" description="2-C-methyl-D-erythritol 2,4-cyclodiphosphate synthase" evidence="14">
    <location>
        <begin position="230"/>
        <end position="390"/>
    </location>
</feature>
<dbReference type="PANTHER" id="PTHR43181">
    <property type="entry name" value="2-C-METHYL-D-ERYTHRITOL 2,4-CYCLODIPHOSPHATE SYNTHASE, CHLOROPLASTIC"/>
    <property type="match status" value="1"/>
</dbReference>
<dbReference type="NCBIfam" id="NF006899">
    <property type="entry name" value="PRK09382.1"/>
    <property type="match status" value="1"/>
</dbReference>
<dbReference type="EC" id="2.7.7.60" evidence="14"/>
<dbReference type="InterPro" id="IPR029044">
    <property type="entry name" value="Nucleotide-diphossugar_trans"/>
</dbReference>
<feature type="region of interest" description="2-C-methyl-D-erythritol 4-phosphate cytidylyltransferase" evidence="14">
    <location>
        <begin position="1"/>
        <end position="229"/>
    </location>
</feature>
<dbReference type="InterPro" id="IPR003526">
    <property type="entry name" value="MECDP_synthase"/>
</dbReference>
<dbReference type="GO" id="GO:0050518">
    <property type="term" value="F:2-C-methyl-D-erythritol 4-phosphate cytidylyltransferase activity"/>
    <property type="evidence" value="ECO:0007669"/>
    <property type="project" value="UniProtKB-UniRule"/>
</dbReference>
<dbReference type="NCBIfam" id="TIGR00151">
    <property type="entry name" value="ispF"/>
    <property type="match status" value="1"/>
</dbReference>
<evidence type="ECO:0000256" key="11">
    <source>
        <dbReference type="ARBA" id="ARBA00023229"/>
    </source>
</evidence>
<dbReference type="InterPro" id="IPR036571">
    <property type="entry name" value="MECDP_synthase_sf"/>
</dbReference>
<dbReference type="InterPro" id="IPR018294">
    <property type="entry name" value="ISPD_synthase_CS"/>
</dbReference>
<dbReference type="InterPro" id="IPR034683">
    <property type="entry name" value="IspD/TarI"/>
</dbReference>
<evidence type="ECO:0000259" key="15">
    <source>
        <dbReference type="Pfam" id="PF02542"/>
    </source>
</evidence>
<dbReference type="SUPFAM" id="SSF69765">
    <property type="entry name" value="IpsF-like"/>
    <property type="match status" value="1"/>
</dbReference>
<dbReference type="RefSeq" id="WP_167084141.1">
    <property type="nucleotide sequence ID" value="NZ_BAAADC010000001.1"/>
</dbReference>
<evidence type="ECO:0000256" key="13">
    <source>
        <dbReference type="ARBA" id="ARBA00023268"/>
    </source>
</evidence>
<feature type="domain" description="2-C-methyl-D-erythritol 2,4-cyclodiphosphate synthase" evidence="15">
    <location>
        <begin position="230"/>
        <end position="382"/>
    </location>
</feature>
<comment type="similarity">
    <text evidence="6">Belongs to the IspF family.</text>
</comment>
<protein>
    <recommendedName>
        <fullName evidence="14">Bifunctional enzyme IspD/IspF</fullName>
    </recommendedName>
    <domain>
        <recommendedName>
            <fullName evidence="14">2-C-methyl-D-erythritol 4-phosphate cytidylyltransferase</fullName>
            <ecNumber evidence="14">2.7.7.60</ecNumber>
        </recommendedName>
        <alternativeName>
            <fullName evidence="14">4-diphosphocytidyl-2C-methyl-D-erythritol synthase</fullName>
        </alternativeName>
        <alternativeName>
            <fullName evidence="14">MEP cytidylyltransferase</fullName>
            <shortName evidence="14">MCT</shortName>
        </alternativeName>
    </domain>
    <domain>
        <recommendedName>
            <fullName evidence="14">2-C-methyl-D-erythritol 2,4-cyclodiphosphate synthase</fullName>
            <shortName evidence="14">MECDP-synthase</shortName>
            <shortName evidence="14">MECPP-synthase</shortName>
            <shortName evidence="14">MECPS</shortName>
            <ecNumber evidence="14">4.6.1.12</ecNumber>
        </recommendedName>
    </domain>
</protein>
<gene>
    <name evidence="14" type="primary">ispDF</name>
    <name evidence="16" type="ORF">FHS83_003297</name>
</gene>
<evidence type="ECO:0000256" key="4">
    <source>
        <dbReference type="ARBA" id="ARBA00004709"/>
    </source>
</evidence>
<feature type="site" description="Transition state stabilizer" evidence="14">
    <location>
        <position position="361"/>
    </location>
</feature>
<feature type="site" description="Transition state stabilizer" evidence="14">
    <location>
        <position position="16"/>
    </location>
</feature>
<evidence type="ECO:0000313" key="16">
    <source>
        <dbReference type="EMBL" id="NIK89979.1"/>
    </source>
</evidence>
<evidence type="ECO:0000256" key="14">
    <source>
        <dbReference type="HAMAP-Rule" id="MF_01520"/>
    </source>
</evidence>
<comment type="caution">
    <text evidence="14">Lacks conserved residue(s) required for the propagation of feature annotation.</text>
</comment>
<dbReference type="PROSITE" id="PS01350">
    <property type="entry name" value="ISPF"/>
    <property type="match status" value="1"/>
</dbReference>
<dbReference type="Proteomes" id="UP000570514">
    <property type="component" value="Unassembled WGS sequence"/>
</dbReference>
<dbReference type="SUPFAM" id="SSF53448">
    <property type="entry name" value="Nucleotide-diphospho-sugar transferases"/>
    <property type="match status" value="1"/>
</dbReference>
<feature type="site" description="Transition state stabilizer" evidence="14">
    <location>
        <position position="262"/>
    </location>
</feature>
<comment type="catalytic activity">
    <reaction evidence="2 14">
        <text>2-C-methyl-D-erythritol 4-phosphate + CTP + H(+) = 4-CDP-2-C-methyl-D-erythritol + diphosphate</text>
        <dbReference type="Rhea" id="RHEA:13429"/>
        <dbReference type="ChEBI" id="CHEBI:15378"/>
        <dbReference type="ChEBI" id="CHEBI:33019"/>
        <dbReference type="ChEBI" id="CHEBI:37563"/>
        <dbReference type="ChEBI" id="CHEBI:57823"/>
        <dbReference type="ChEBI" id="CHEBI:58262"/>
        <dbReference type="EC" id="2.7.7.60"/>
    </reaction>
</comment>
<keyword evidence="9 14" id="KW-0548">Nucleotidyltransferase</keyword>
<comment type="catalytic activity">
    <reaction evidence="1 14">
        <text>4-CDP-2-C-methyl-D-erythritol 2-phosphate = 2-C-methyl-D-erythritol 2,4-cyclic diphosphate + CMP</text>
        <dbReference type="Rhea" id="RHEA:23864"/>
        <dbReference type="ChEBI" id="CHEBI:57919"/>
        <dbReference type="ChEBI" id="CHEBI:58483"/>
        <dbReference type="ChEBI" id="CHEBI:60377"/>
        <dbReference type="EC" id="4.6.1.12"/>
    </reaction>
</comment>
<evidence type="ECO:0000256" key="1">
    <source>
        <dbReference type="ARBA" id="ARBA00000200"/>
    </source>
</evidence>
<evidence type="ECO:0000256" key="5">
    <source>
        <dbReference type="ARBA" id="ARBA00004787"/>
    </source>
</evidence>
<feature type="binding site" evidence="14">
    <location>
        <begin position="360"/>
        <end position="363"/>
    </location>
    <ligand>
        <name>4-CDP-2-C-methyl-D-erythritol 2-phosphate</name>
        <dbReference type="ChEBI" id="CHEBI:57919"/>
    </ligand>
</feature>
<feature type="site" description="Transition state stabilizer" evidence="14">
    <location>
        <position position="23"/>
    </location>
</feature>
<dbReference type="InterPro" id="IPR026596">
    <property type="entry name" value="IspD/F"/>
</dbReference>
<evidence type="ECO:0000256" key="12">
    <source>
        <dbReference type="ARBA" id="ARBA00023239"/>
    </source>
</evidence>
<feature type="site" description="Positions MEP for the nucleophilic attack" evidence="14">
    <location>
        <position position="205"/>
    </location>
</feature>
<dbReference type="AlphaFoldDB" id="A0A846N390"/>
<dbReference type="HAMAP" id="MF_01520">
    <property type="entry name" value="IspDF"/>
    <property type="match status" value="1"/>
</dbReference>
<reference evidence="16 17" key="1">
    <citation type="submission" date="2020-03" db="EMBL/GenBank/DDBJ databases">
        <title>Genomic Encyclopedia of Type Strains, Phase IV (KMG-IV): sequencing the most valuable type-strain genomes for metagenomic binning, comparative biology and taxonomic classification.</title>
        <authorList>
            <person name="Goeker M."/>
        </authorList>
    </citation>
    <scope>NUCLEOTIDE SEQUENCE [LARGE SCALE GENOMIC DNA]</scope>
    <source>
        <strain evidence="16 17">DSM 19867</strain>
    </source>
</reference>
<evidence type="ECO:0000256" key="8">
    <source>
        <dbReference type="ARBA" id="ARBA00022679"/>
    </source>
</evidence>
<evidence type="ECO:0000256" key="3">
    <source>
        <dbReference type="ARBA" id="ARBA00001968"/>
    </source>
</evidence>
<dbReference type="GO" id="GO:0016114">
    <property type="term" value="P:terpenoid biosynthetic process"/>
    <property type="evidence" value="ECO:0007669"/>
    <property type="project" value="InterPro"/>
</dbReference>
<comment type="function">
    <text evidence="14">Bifunctional enzyme that catalyzes the formation of 4-diphosphocytidyl-2-C-methyl-D-erythritol from CTP and 2-C-methyl-D-erythritol 4-phosphate (MEP) (IspD), and catalyzes the conversion of 4-diphosphocytidyl-2-C-methyl-D-erythritol 2-phosphate (CDP-ME2P) to 2-C-methyl-D-erythritol 2,4-cyclodiphosphate (ME-CPP) with a corresponding release of cytidine 5-monophosphate (CMP) (IspF).</text>
</comment>
<evidence type="ECO:0000256" key="2">
    <source>
        <dbReference type="ARBA" id="ARBA00001282"/>
    </source>
</evidence>
<dbReference type="CDD" id="cd00554">
    <property type="entry name" value="MECDP_synthase"/>
    <property type="match status" value="1"/>
</dbReference>
<dbReference type="NCBIfam" id="TIGR00453">
    <property type="entry name" value="ispD"/>
    <property type="match status" value="1"/>
</dbReference>
<dbReference type="UniPathway" id="UPA00056">
    <property type="reaction ID" value="UER00093"/>
</dbReference>
<keyword evidence="12 14" id="KW-0456">Lyase</keyword>
<comment type="pathway">
    <text evidence="4 14">Isoprenoid biosynthesis; isopentenyl diphosphate biosynthesis via DXP pathway; isopentenyl diphosphate from 1-deoxy-D-xylulose 5-phosphate: step 4/6.</text>
</comment>
<comment type="similarity">
    <text evidence="7">Belongs to the IspD/TarI cytidylyltransferase family. IspD subfamily.</text>
</comment>
<name>A0A846N390_9PROT</name>
<proteinExistence type="inferred from homology"/>
<dbReference type="PANTHER" id="PTHR43181:SF1">
    <property type="entry name" value="2-C-METHYL-D-ERYTHRITOL 2,4-CYCLODIPHOSPHATE SYNTHASE, CHLOROPLASTIC"/>
    <property type="match status" value="1"/>
</dbReference>
<feature type="binding site" evidence="14">
    <location>
        <begin position="262"/>
        <end position="263"/>
    </location>
    <ligand>
        <name>4-CDP-2-C-methyl-D-erythritol 2-phosphate</name>
        <dbReference type="ChEBI" id="CHEBI:57919"/>
    </ligand>
</feature>
<keyword evidence="10 14" id="KW-0479">Metal-binding</keyword>
<dbReference type="GO" id="GO:0008685">
    <property type="term" value="F:2-C-methyl-D-erythritol 2,4-cyclodiphosphate synthase activity"/>
    <property type="evidence" value="ECO:0007669"/>
    <property type="project" value="UniProtKB-UniRule"/>
</dbReference>
<dbReference type="Gene3D" id="3.90.550.10">
    <property type="entry name" value="Spore Coat Polysaccharide Biosynthesis Protein SpsA, Chain A"/>
    <property type="match status" value="1"/>
</dbReference>
<feature type="site" description="Positions MEP for the nucleophilic attack" evidence="14">
    <location>
        <position position="151"/>
    </location>
</feature>